<evidence type="ECO:0000256" key="1">
    <source>
        <dbReference type="SAM" id="Phobius"/>
    </source>
</evidence>
<dbReference type="Gene3D" id="1.20.1250.20">
    <property type="entry name" value="MFS general substrate transporter like domains"/>
    <property type="match status" value="1"/>
</dbReference>
<keyword evidence="1" id="KW-0812">Transmembrane</keyword>
<reference evidence="2 3" key="1">
    <citation type="journal article" date="2018" name="Aquat. Microb. Ecol.">
        <title>Gammaproteobacterial methanotrophs dominate.</title>
        <authorList>
            <person name="Rissanen A.J."/>
            <person name="Saarenheimo J."/>
            <person name="Tiirola M."/>
            <person name="Peura S."/>
            <person name="Aalto S.L."/>
            <person name="Karvinen A."/>
            <person name="Nykanen H."/>
        </authorList>
    </citation>
    <scope>NUCLEOTIDE SEQUENCE [LARGE SCALE GENOMIC DNA]</scope>
    <source>
        <strain evidence="2">AMbin10</strain>
    </source>
</reference>
<gene>
    <name evidence="2" type="ORF">DM484_22850</name>
</gene>
<evidence type="ECO:0000313" key="2">
    <source>
        <dbReference type="EMBL" id="PZN73336.1"/>
    </source>
</evidence>
<feature type="transmembrane region" description="Helical" evidence="1">
    <location>
        <begin position="65"/>
        <end position="88"/>
    </location>
</feature>
<dbReference type="InterPro" id="IPR036259">
    <property type="entry name" value="MFS_trans_sf"/>
</dbReference>
<evidence type="ECO:0000313" key="3">
    <source>
        <dbReference type="Proteomes" id="UP000249396"/>
    </source>
</evidence>
<keyword evidence="1" id="KW-0472">Membrane</keyword>
<protein>
    <recommendedName>
        <fullName evidence="4">Major facilitator superfamily (MFS) profile domain-containing protein</fullName>
    </recommendedName>
</protein>
<name>A0A2W4QQB8_9GAMM</name>
<evidence type="ECO:0008006" key="4">
    <source>
        <dbReference type="Google" id="ProtNLM"/>
    </source>
</evidence>
<dbReference type="AlphaFoldDB" id="A0A2W4QQB8"/>
<organism evidence="2 3">
    <name type="scientific">Candidatus Methylumidiphilus alinenensis</name>
    <dbReference type="NCBI Taxonomy" id="2202197"/>
    <lineage>
        <taxon>Bacteria</taxon>
        <taxon>Pseudomonadati</taxon>
        <taxon>Pseudomonadota</taxon>
        <taxon>Gammaproteobacteria</taxon>
        <taxon>Methylococcales</taxon>
        <taxon>Candidatus Methylumidiphilus</taxon>
    </lineage>
</organism>
<dbReference type="Proteomes" id="UP000249396">
    <property type="component" value="Unassembled WGS sequence"/>
</dbReference>
<accession>A0A2W4QQB8</accession>
<sequence>MGRQTLNPLAYRRLRCGGRGGPGFSRYGAWFAGAVYPCVGCGDFRHYGRLVDFLVLPTAFLHGRAAAGGIALINCIGNLGGYFGPVILGWVKQHTGDVDVGLYGLACALCLAALLVLVSGKDGLKNPHDLKMPENPA</sequence>
<dbReference type="EMBL" id="QJPH01000460">
    <property type="protein sequence ID" value="PZN73336.1"/>
    <property type="molecule type" value="Genomic_DNA"/>
</dbReference>
<feature type="transmembrane region" description="Helical" evidence="1">
    <location>
        <begin position="100"/>
        <end position="118"/>
    </location>
</feature>
<keyword evidence="1" id="KW-1133">Transmembrane helix</keyword>
<comment type="caution">
    <text evidence="2">The sequence shown here is derived from an EMBL/GenBank/DDBJ whole genome shotgun (WGS) entry which is preliminary data.</text>
</comment>
<proteinExistence type="predicted"/>
<dbReference type="SUPFAM" id="SSF103473">
    <property type="entry name" value="MFS general substrate transporter"/>
    <property type="match status" value="1"/>
</dbReference>